<organism evidence="2 3">
    <name type="scientific">Synchytrium endobioticum</name>
    <dbReference type="NCBI Taxonomy" id="286115"/>
    <lineage>
        <taxon>Eukaryota</taxon>
        <taxon>Fungi</taxon>
        <taxon>Fungi incertae sedis</taxon>
        <taxon>Chytridiomycota</taxon>
        <taxon>Chytridiomycota incertae sedis</taxon>
        <taxon>Chytridiomycetes</taxon>
        <taxon>Synchytriales</taxon>
        <taxon>Synchytriaceae</taxon>
        <taxon>Synchytrium</taxon>
    </lineage>
</organism>
<comment type="caution">
    <text evidence="2">The sequence shown here is derived from an EMBL/GenBank/DDBJ whole genome shotgun (WGS) entry which is preliminary data.</text>
</comment>
<evidence type="ECO:0000313" key="2">
    <source>
        <dbReference type="EMBL" id="TPX41540.1"/>
    </source>
</evidence>
<protein>
    <submittedName>
        <fullName evidence="2">Uncharacterized protein</fullName>
    </submittedName>
</protein>
<dbReference type="Proteomes" id="UP000317494">
    <property type="component" value="Unassembled WGS sequence"/>
</dbReference>
<feature type="region of interest" description="Disordered" evidence="1">
    <location>
        <begin position="58"/>
        <end position="79"/>
    </location>
</feature>
<dbReference type="EMBL" id="QEAN01000267">
    <property type="protein sequence ID" value="TPX41540.1"/>
    <property type="molecule type" value="Genomic_DNA"/>
</dbReference>
<dbReference type="AlphaFoldDB" id="A0A507CR79"/>
<name>A0A507CR79_9FUNG</name>
<evidence type="ECO:0000313" key="3">
    <source>
        <dbReference type="Proteomes" id="UP000317494"/>
    </source>
</evidence>
<feature type="region of interest" description="Disordered" evidence="1">
    <location>
        <begin position="100"/>
        <end position="124"/>
    </location>
</feature>
<dbReference type="VEuPathDB" id="FungiDB:SeMB42_g05534"/>
<accession>A0A507CR79</accession>
<evidence type="ECO:0000256" key="1">
    <source>
        <dbReference type="SAM" id="MobiDB-lite"/>
    </source>
</evidence>
<reference evidence="2 3" key="1">
    <citation type="journal article" date="2019" name="Sci. Rep.">
        <title>Comparative genomics of chytrid fungi reveal insights into the obligate biotrophic and pathogenic lifestyle of Synchytrium endobioticum.</title>
        <authorList>
            <person name="van de Vossenberg B.T.L.H."/>
            <person name="Warris S."/>
            <person name="Nguyen H.D.T."/>
            <person name="van Gent-Pelzer M.P.E."/>
            <person name="Joly D.L."/>
            <person name="van de Geest H.C."/>
            <person name="Bonants P.J.M."/>
            <person name="Smith D.S."/>
            <person name="Levesque C.A."/>
            <person name="van der Lee T.A.J."/>
        </authorList>
    </citation>
    <scope>NUCLEOTIDE SEQUENCE [LARGE SCALE GENOMIC DNA]</scope>
    <source>
        <strain evidence="2 3">MB42</strain>
    </source>
</reference>
<gene>
    <name evidence="2" type="ORF">SeMB42_g05534</name>
</gene>
<sequence length="124" mass="13846">MMNMTWERANRDKAALVSNRGISGKEFLLKEHWTPNPWTKDQDHAHEMSSTANVKVVGHQVDDDNSDGPETSKKSFSDGTRAISVAISISDYLKRFKSKTTAMKRKADDSGTFRGGSLASRKTR</sequence>
<keyword evidence="3" id="KW-1185">Reference proteome</keyword>
<proteinExistence type="predicted"/>